<dbReference type="SUPFAM" id="SSF53137">
    <property type="entry name" value="Translational machinery components"/>
    <property type="match status" value="1"/>
</dbReference>
<dbReference type="Pfam" id="PF18844">
    <property type="entry name" value="baeRF_family2"/>
    <property type="match status" value="1"/>
</dbReference>
<name>A0ABY3W8V0_9MICC</name>
<evidence type="ECO:0000313" key="2">
    <source>
        <dbReference type="Proteomes" id="UP000829069"/>
    </source>
</evidence>
<keyword evidence="2" id="KW-1185">Reference proteome</keyword>
<proteinExistence type="predicted"/>
<dbReference type="Gene3D" id="3.30.420.60">
    <property type="entry name" value="eRF1 domain 2"/>
    <property type="match status" value="1"/>
</dbReference>
<protein>
    <recommendedName>
        <fullName evidence="3">Peptide chain release factor 1</fullName>
    </recommendedName>
</protein>
<gene>
    <name evidence="1" type="ORF">MNQ99_03415</name>
</gene>
<organism evidence="1 2">
    <name type="scientific">Arthrobacter sulfonylureivorans</name>
    <dbReference type="NCBI Taxonomy" id="2486855"/>
    <lineage>
        <taxon>Bacteria</taxon>
        <taxon>Bacillati</taxon>
        <taxon>Actinomycetota</taxon>
        <taxon>Actinomycetes</taxon>
        <taxon>Micrococcales</taxon>
        <taxon>Micrococcaceae</taxon>
        <taxon>Arthrobacter</taxon>
    </lineage>
</organism>
<evidence type="ECO:0000313" key="1">
    <source>
        <dbReference type="EMBL" id="UNK46431.1"/>
    </source>
</evidence>
<dbReference type="InterPro" id="IPR042226">
    <property type="entry name" value="eFR1_2_sf"/>
</dbReference>
<dbReference type="RefSeq" id="WP_241914456.1">
    <property type="nucleotide sequence ID" value="NZ_CP093326.1"/>
</dbReference>
<evidence type="ECO:0008006" key="3">
    <source>
        <dbReference type="Google" id="ProtNLM"/>
    </source>
</evidence>
<sequence length="386" mass="41479">MMAEQVNTTHAANKKYAELYKKPGPWITVYVDASAGTAETLRAGDVLPDRLRESLEKQGAAKADIRAVIDAVSPATGMPSPVSRYVLVREGEAEVNEVLPGAMSGPEVVEAGPIPDLVPLLKARGEDFPYVVAEVGRDGGEVHLQYARRNGVAETTTVEGDRENLTKIPGGGWSQGRYQHRTEEIWRKNADEIAAEIDRVVQASKARLLIIAGDIRARELVVEQLSEASRAIESTFESHTRTGGADKEALRTEIAARVAHVWTEQRKAILNRLANQTGQAHPEWTVGLGECIRALQQAQVGTLIMNDNALADHNVNVLNVEPWIATAGEQPVNGELLAKIPAPAALVRAAALTDARVAMVPEGALPGGKSIAALLRWPTGPDVPRG</sequence>
<dbReference type="EMBL" id="CP093326">
    <property type="protein sequence ID" value="UNK46431.1"/>
    <property type="molecule type" value="Genomic_DNA"/>
</dbReference>
<dbReference type="Proteomes" id="UP000829069">
    <property type="component" value="Chromosome"/>
</dbReference>
<dbReference type="InterPro" id="IPR040701">
    <property type="entry name" value="Bact_RF_family2"/>
</dbReference>
<reference evidence="1 2" key="1">
    <citation type="submission" date="2022-03" db="EMBL/GenBank/DDBJ databases">
        <title>Isotopic signatures of nitrous oxide derived from detoxification processes.</title>
        <authorList>
            <person name="Behrendt U."/>
            <person name="Buchen C."/>
            <person name="Well R."/>
            <person name="Ulrich A."/>
            <person name="Rohe L."/>
            <person name="Kolb S."/>
            <person name="Schloter M."/>
            <person name="Horn M.A."/>
            <person name="Augustin J."/>
        </authorList>
    </citation>
    <scope>NUCLEOTIDE SEQUENCE [LARGE SCALE GENOMIC DNA]</scope>
    <source>
        <strain evidence="1 2">S4-C24</strain>
    </source>
</reference>
<accession>A0ABY3W8V0</accession>